<proteinExistence type="predicted"/>
<name>A0A0J6Y5M6_COCIT</name>
<organism evidence="1 2">
    <name type="scientific">Coccidioides immitis RMSCC 2394</name>
    <dbReference type="NCBI Taxonomy" id="404692"/>
    <lineage>
        <taxon>Eukaryota</taxon>
        <taxon>Fungi</taxon>
        <taxon>Dikarya</taxon>
        <taxon>Ascomycota</taxon>
        <taxon>Pezizomycotina</taxon>
        <taxon>Eurotiomycetes</taxon>
        <taxon>Eurotiomycetidae</taxon>
        <taxon>Onygenales</taxon>
        <taxon>Onygenaceae</taxon>
        <taxon>Coccidioides</taxon>
    </lineage>
</organism>
<gene>
    <name evidence="1" type="ORF">CIRG_02717</name>
</gene>
<evidence type="ECO:0000313" key="2">
    <source>
        <dbReference type="Proteomes" id="UP000054565"/>
    </source>
</evidence>
<protein>
    <submittedName>
        <fullName evidence="1">Uncharacterized protein</fullName>
    </submittedName>
</protein>
<reference evidence="2" key="1">
    <citation type="journal article" date="2010" name="Genome Res.">
        <title>Population genomic sequencing of Coccidioides fungi reveals recent hybridization and transposon control.</title>
        <authorList>
            <person name="Neafsey D.E."/>
            <person name="Barker B.M."/>
            <person name="Sharpton T.J."/>
            <person name="Stajich J.E."/>
            <person name="Park D.J."/>
            <person name="Whiston E."/>
            <person name="Hung C.-Y."/>
            <person name="McMahan C."/>
            <person name="White J."/>
            <person name="Sykes S."/>
            <person name="Heiman D."/>
            <person name="Young S."/>
            <person name="Zeng Q."/>
            <person name="Abouelleil A."/>
            <person name="Aftuck L."/>
            <person name="Bessette D."/>
            <person name="Brown A."/>
            <person name="FitzGerald M."/>
            <person name="Lui A."/>
            <person name="Macdonald J.P."/>
            <person name="Priest M."/>
            <person name="Orbach M.J."/>
            <person name="Galgiani J.N."/>
            <person name="Kirkland T.N."/>
            <person name="Cole G.T."/>
            <person name="Birren B.W."/>
            <person name="Henn M.R."/>
            <person name="Taylor J.W."/>
            <person name="Rounsley S.D."/>
        </authorList>
    </citation>
    <scope>NUCLEOTIDE SEQUENCE [LARGE SCALE GENOMIC DNA]</scope>
    <source>
        <strain evidence="2">RMSCC 2394</strain>
    </source>
</reference>
<sequence>MMYQMGLSLHILSSNEPRLVNRKRDISLSCMRQMRRMLCYEFCLAPFLVIKTDEESPQFLQISKQPKYGAISRSKRAPSLTAAWGDLADWAERILSSFWNPPLTSGGLPAAEEAPNIPQSSTKNWCNTDSSGVRSPSLAVFDAATFSCIGIPLILCKYRGRQFLGLPFAGPLNNHSNVVVLLYYTYQPAQRGGGWLRGQRLGPQAQCCETPSVTSELGSLSPRETKRNGAHILRSREVVACVSIQYSFPEISTT</sequence>
<dbReference type="AlphaFoldDB" id="A0A0J6Y5M6"/>
<accession>A0A0J6Y5M6</accession>
<dbReference type="EMBL" id="DS028094">
    <property type="protein sequence ID" value="KMP03025.1"/>
    <property type="molecule type" value="Genomic_DNA"/>
</dbReference>
<evidence type="ECO:0000313" key="1">
    <source>
        <dbReference type="EMBL" id="KMP03025.1"/>
    </source>
</evidence>
<dbReference type="Proteomes" id="UP000054565">
    <property type="component" value="Unassembled WGS sequence"/>
</dbReference>